<dbReference type="RefSeq" id="WP_196765329.1">
    <property type="nucleotide sequence ID" value="NZ_AUXT01000151.1"/>
</dbReference>
<dbReference type="PATRIC" id="fig|1365253.3.peg.2168"/>
<dbReference type="InterPro" id="IPR004602">
    <property type="entry name" value="UvrA"/>
</dbReference>
<keyword evidence="8" id="KW-0863">Zinc-finger</keyword>
<keyword evidence="13" id="KW-0234">DNA repair</keyword>
<evidence type="ECO:0000256" key="15">
    <source>
        <dbReference type="ARBA" id="ARBA00039316"/>
    </source>
</evidence>
<evidence type="ECO:0000256" key="4">
    <source>
        <dbReference type="ARBA" id="ARBA00022737"/>
    </source>
</evidence>
<dbReference type="Gene3D" id="1.20.1580.10">
    <property type="entry name" value="ABC transporter ATPase like domain"/>
    <property type="match status" value="3"/>
</dbReference>
<keyword evidence="3" id="KW-0479">Metal-binding</keyword>
<evidence type="ECO:0000256" key="14">
    <source>
        <dbReference type="ARBA" id="ARBA00038000"/>
    </source>
</evidence>
<dbReference type="GO" id="GO:0003677">
    <property type="term" value="F:DNA binding"/>
    <property type="evidence" value="ECO:0007669"/>
    <property type="project" value="UniProtKB-KW"/>
</dbReference>
<evidence type="ECO:0000256" key="11">
    <source>
        <dbReference type="ARBA" id="ARBA00022881"/>
    </source>
</evidence>
<evidence type="ECO:0000256" key="1">
    <source>
        <dbReference type="ARBA" id="ARBA00004496"/>
    </source>
</evidence>
<comment type="subcellular location">
    <subcellularLocation>
        <location evidence="1">Cytoplasm</location>
    </subcellularLocation>
</comment>
<comment type="caution">
    <text evidence="18">The sequence shown here is derived from an EMBL/GenBank/DDBJ whole genome shotgun (WGS) entry which is preliminary data.</text>
</comment>
<feature type="domain" description="ABC transporter" evidence="17">
    <location>
        <begin position="617"/>
        <end position="947"/>
    </location>
</feature>
<dbReference type="Gene3D" id="3.30.190.20">
    <property type="match status" value="1"/>
</dbReference>
<dbReference type="GO" id="GO:0005737">
    <property type="term" value="C:cytoplasm"/>
    <property type="evidence" value="ECO:0007669"/>
    <property type="project" value="UniProtKB-SubCell"/>
</dbReference>
<reference evidence="18 19" key="1">
    <citation type="submission" date="2013-07" db="EMBL/GenBank/DDBJ databases">
        <title>Comparative Genomic and Metabolomic Analysis of Twelve Strains of Pseudoalteromonas luteoviolacea.</title>
        <authorList>
            <person name="Vynne N.G."/>
            <person name="Mansson M."/>
            <person name="Gram L."/>
        </authorList>
    </citation>
    <scope>NUCLEOTIDE SEQUENCE [LARGE SCALE GENOMIC DNA]</scope>
    <source>
        <strain evidence="18 19">NCIMB 1942</strain>
    </source>
</reference>
<evidence type="ECO:0000313" key="19">
    <source>
        <dbReference type="Proteomes" id="UP000076587"/>
    </source>
</evidence>
<dbReference type="PANTHER" id="PTHR43152:SF3">
    <property type="entry name" value="UVRABC SYSTEM PROTEIN A"/>
    <property type="match status" value="1"/>
</dbReference>
<evidence type="ECO:0000256" key="9">
    <source>
        <dbReference type="ARBA" id="ARBA00022833"/>
    </source>
</evidence>
<keyword evidence="9" id="KW-0862">Zinc</keyword>
<dbReference type="PROSITE" id="PS50893">
    <property type="entry name" value="ABC_TRANSPORTER_2"/>
    <property type="match status" value="2"/>
</dbReference>
<evidence type="ECO:0000256" key="16">
    <source>
        <dbReference type="ARBA" id="ARBA00042156"/>
    </source>
</evidence>
<evidence type="ECO:0000256" key="5">
    <source>
        <dbReference type="ARBA" id="ARBA00022741"/>
    </source>
</evidence>
<dbReference type="GO" id="GO:0008270">
    <property type="term" value="F:zinc ion binding"/>
    <property type="evidence" value="ECO:0007669"/>
    <property type="project" value="UniProtKB-KW"/>
</dbReference>
<dbReference type="InterPro" id="IPR027417">
    <property type="entry name" value="P-loop_NTPase"/>
</dbReference>
<keyword evidence="10" id="KW-0067">ATP-binding</keyword>
<keyword evidence="7" id="KW-0228">DNA excision</keyword>
<dbReference type="AlphaFoldDB" id="A0A167CLE5"/>
<keyword evidence="11" id="KW-0267">Excision nuclease</keyword>
<evidence type="ECO:0000313" key="18">
    <source>
        <dbReference type="EMBL" id="KZN47801.1"/>
    </source>
</evidence>
<dbReference type="NCBIfam" id="TIGR00630">
    <property type="entry name" value="uvra"/>
    <property type="match status" value="1"/>
</dbReference>
<keyword evidence="6" id="KW-0227">DNA damage</keyword>
<dbReference type="Gene3D" id="3.40.50.300">
    <property type="entry name" value="P-loop containing nucleotide triphosphate hydrolases"/>
    <property type="match status" value="3"/>
</dbReference>
<dbReference type="EMBL" id="AUXT01000151">
    <property type="protein sequence ID" value="KZN47801.1"/>
    <property type="molecule type" value="Genomic_DNA"/>
</dbReference>
<dbReference type="Gene3D" id="1.10.8.280">
    <property type="entry name" value="ABC transporter ATPase domain-like"/>
    <property type="match status" value="1"/>
</dbReference>
<dbReference type="InterPro" id="IPR041102">
    <property type="entry name" value="UvrA_inter"/>
</dbReference>
<evidence type="ECO:0000256" key="6">
    <source>
        <dbReference type="ARBA" id="ARBA00022763"/>
    </source>
</evidence>
<keyword evidence="5" id="KW-0547">Nucleotide-binding</keyword>
<dbReference type="Pfam" id="PF17760">
    <property type="entry name" value="UvrA_inter"/>
    <property type="match status" value="1"/>
</dbReference>
<keyword evidence="4" id="KW-0677">Repeat</keyword>
<protein>
    <recommendedName>
        <fullName evidence="15">UvrABC system protein A</fullName>
    </recommendedName>
    <alternativeName>
        <fullName evidence="16">Excinuclease ABC subunit A</fullName>
    </alternativeName>
</protein>
<feature type="domain" description="ABC transporter" evidence="17">
    <location>
        <begin position="319"/>
        <end position="598"/>
    </location>
</feature>
<dbReference type="InterPro" id="IPR041552">
    <property type="entry name" value="UvrA_DNA-bd"/>
</dbReference>
<dbReference type="GO" id="GO:0004518">
    <property type="term" value="F:nuclease activity"/>
    <property type="evidence" value="ECO:0007669"/>
    <property type="project" value="UniProtKB-KW"/>
</dbReference>
<gene>
    <name evidence="18" type="ORF">N482_08800</name>
</gene>
<evidence type="ECO:0000256" key="13">
    <source>
        <dbReference type="ARBA" id="ARBA00023204"/>
    </source>
</evidence>
<keyword evidence="2" id="KW-0963">Cytoplasm</keyword>
<accession>A0A167CLE5</accession>
<proteinExistence type="inferred from homology"/>
<dbReference type="InterPro" id="IPR003439">
    <property type="entry name" value="ABC_transporter-like_ATP-bd"/>
</dbReference>
<dbReference type="Proteomes" id="UP000076587">
    <property type="component" value="Unassembled WGS sequence"/>
</dbReference>
<dbReference type="GO" id="GO:0016887">
    <property type="term" value="F:ATP hydrolysis activity"/>
    <property type="evidence" value="ECO:0007669"/>
    <property type="project" value="InterPro"/>
</dbReference>
<dbReference type="Pfam" id="PF17755">
    <property type="entry name" value="UvrA_DNA-bind"/>
    <property type="match status" value="1"/>
</dbReference>
<dbReference type="GO" id="GO:0005524">
    <property type="term" value="F:ATP binding"/>
    <property type="evidence" value="ECO:0007669"/>
    <property type="project" value="UniProtKB-KW"/>
</dbReference>
<dbReference type="GO" id="GO:0006289">
    <property type="term" value="P:nucleotide-excision repair"/>
    <property type="evidence" value="ECO:0007669"/>
    <property type="project" value="InterPro"/>
</dbReference>
<evidence type="ECO:0000256" key="2">
    <source>
        <dbReference type="ARBA" id="ARBA00022490"/>
    </source>
</evidence>
<dbReference type="GO" id="GO:0009380">
    <property type="term" value="C:excinuclease repair complex"/>
    <property type="evidence" value="ECO:0007669"/>
    <property type="project" value="InterPro"/>
</dbReference>
<evidence type="ECO:0000256" key="10">
    <source>
        <dbReference type="ARBA" id="ARBA00022840"/>
    </source>
</evidence>
<dbReference type="NCBIfam" id="NF001503">
    <property type="entry name" value="PRK00349.1"/>
    <property type="match status" value="1"/>
</dbReference>
<evidence type="ECO:0000256" key="7">
    <source>
        <dbReference type="ARBA" id="ARBA00022769"/>
    </source>
</evidence>
<dbReference type="PROSITE" id="PS00211">
    <property type="entry name" value="ABC_TRANSPORTER_1"/>
    <property type="match status" value="1"/>
</dbReference>
<evidence type="ECO:0000259" key="17">
    <source>
        <dbReference type="PROSITE" id="PS50893"/>
    </source>
</evidence>
<evidence type="ECO:0000256" key="12">
    <source>
        <dbReference type="ARBA" id="ARBA00023125"/>
    </source>
</evidence>
<dbReference type="PANTHER" id="PTHR43152">
    <property type="entry name" value="UVRABC SYSTEM PROTEIN A"/>
    <property type="match status" value="1"/>
</dbReference>
<name>A0A167CLE5_9GAMM</name>
<sequence length="959" mass="106032">MLLSTIKIKNDMNKDILITGATTHNLKNVDVRIPKNKLTVITGLSGSGKSSLAFHTLYAEGQRRFLESLPTYARQFINQLPRPDVEHIVGLSPTITVSQNTRIANPMSTVGSITELDQYLRLLFSKIGQQRCPIHHKNLTQKTKEEHVSTILSLPQGSKVMLLSPIKISSAEDLDEKIKQFSIQGFVRAKINNTLYELQSSHKIKKKKQNTFELVVDRFKVNPSNKLRLSESLETCFELSAGIAKLQFINDTEQSDLVLSNKLSCPECDYEAAQLPATAEQQTLLDKVCPVCKGLGAQQLIDPDLVVENLNLSVADGAIKGWDSSKLFHFPMLEKVAKFYKFSLHVPFSEMAKQHQDIILNGSGEDYIPFKFFIGGKIVDKPKPFEGVIGDMERRYKQTKSSNVRAEIESYFSKQSCPACNGSKLHESTAFSYIGDHTLATLFRLPIDEVHRYFNTLTLSKKHYDTAKKIIAEIDKRLNCLKKIGLGYLDLSRQASTLSGGELQRTRLASQVVAGLIGITYILDEPTAGLHQKDVQNLLSLLFDIKNAGNTVIIVEHDETIIRNADYIIDLGPGAGYLGGQVIAQGNLTQVMKNDASITGAFLNRTESRISQSANTIDTPHWMTLEGATGNNLNDVELRIPLGCLTAITGVSGSGKSTLITETLYPALQNKVSATENLEAQPFRNLKDFEHIKNVVLVDQKPIGRSPKSTPATYTGIFDVIRQVFSQTKKARRCGYTAKHFSLNSKGGRCEQCKGHGKIKVDMQFLPDTYVTCDECNGLRYDQQTLEVKYQGLSISEVLELDIAESMSFFSSSESIKYKLQSLIDVGLSYIKLGQAATTFSGGEAQRIKLSKALSANRNGTTLYILDEPTSGLHFSDTQMLLSVLKRLQNEGNSLVIVEHNMEVIKSADWVIDLGPEGGKNGGRIIASGTPLDLIENAHSITGKSLKTSALMNISQIIK</sequence>
<evidence type="ECO:0000256" key="8">
    <source>
        <dbReference type="ARBA" id="ARBA00022771"/>
    </source>
</evidence>
<evidence type="ECO:0000256" key="3">
    <source>
        <dbReference type="ARBA" id="ARBA00022723"/>
    </source>
</evidence>
<dbReference type="InterPro" id="IPR017871">
    <property type="entry name" value="ABC_transporter-like_CS"/>
</dbReference>
<dbReference type="SUPFAM" id="SSF52540">
    <property type="entry name" value="P-loop containing nucleoside triphosphate hydrolases"/>
    <property type="match status" value="2"/>
</dbReference>
<organism evidence="18 19">
    <name type="scientific">Pseudoalteromonas luteoviolacea NCIMB 1942</name>
    <dbReference type="NCBI Taxonomy" id="1365253"/>
    <lineage>
        <taxon>Bacteria</taxon>
        <taxon>Pseudomonadati</taxon>
        <taxon>Pseudomonadota</taxon>
        <taxon>Gammaproteobacteria</taxon>
        <taxon>Alteromonadales</taxon>
        <taxon>Pseudoalteromonadaceae</taxon>
        <taxon>Pseudoalteromonas</taxon>
    </lineage>
</organism>
<comment type="similarity">
    <text evidence="14">Belongs to the ABC transporter superfamily. UvrA family.</text>
</comment>
<keyword evidence="12" id="KW-0238">DNA-binding</keyword>